<dbReference type="Proteomes" id="UP000749646">
    <property type="component" value="Unassembled WGS sequence"/>
</dbReference>
<feature type="domain" description="Arm-like repeat" evidence="1">
    <location>
        <begin position="179"/>
        <end position="536"/>
    </location>
</feature>
<evidence type="ECO:0000313" key="2">
    <source>
        <dbReference type="EMBL" id="KAF9984383.1"/>
    </source>
</evidence>
<reference evidence="2" key="1">
    <citation type="journal article" date="2020" name="Fungal Divers.">
        <title>Resolving the Mortierellaceae phylogeny through synthesis of multi-gene phylogenetics and phylogenomics.</title>
        <authorList>
            <person name="Vandepol N."/>
            <person name="Liber J."/>
            <person name="Desiro A."/>
            <person name="Na H."/>
            <person name="Kennedy M."/>
            <person name="Barry K."/>
            <person name="Grigoriev I.V."/>
            <person name="Miller A.N."/>
            <person name="O'Donnell K."/>
            <person name="Stajich J.E."/>
            <person name="Bonito G."/>
        </authorList>
    </citation>
    <scope>NUCLEOTIDE SEQUENCE</scope>
    <source>
        <strain evidence="2">MES-2147</strain>
    </source>
</reference>
<protein>
    <recommendedName>
        <fullName evidence="1">Arm-like repeat domain-containing protein</fullName>
    </recommendedName>
</protein>
<sequence length="546" mass="60908">MGFSNVFSSLRGDLSGRQILELANLHLENARKTNDDKIASVLCEDVESALSHVKKAAKSAPKDADHQDLEIRVATAYSELGKLQGQLGLSDKAEASIKKAEKWGLTQVGDPNNQGKLTAAAKIPQRIFENNIRPPTTPFEPPEADKRLNNTLQLTCCLILLKGTHSPENVLDPEARDWLQTTKNDREEQSRLEMLARDVVRAFKRDELKDAMVIAEVVYLAPVLKKDDFRHLLIELYSGISQSELLEVHQLGGLAQLIQSADRGYLNADDLVKILILLNKRLKDTHQQAQEYIYQLTLTVAYVLDAMADTEVKGLDREMLHEPLTSYLDGLKSNSDPYMVYQASYAHQALLYVPDDETPWQKRLRLTGSVIQGVSGLVSAVTGMDFNGFIDGLKDIQKGLPGVIEVAQQLKTAYDGANSLADAGKNFLDSLREAFSFDRKCAWYPALRGADVLIQEGQLADFRKLVCELPCLQDPAFQWGVCQRLGDVASNTLWDMETRKSAVAFLGEIYKNDTEWGKHASVKQWILNILMRLSSPPPPESVLQCM</sequence>
<accession>A0A9P6MAB3</accession>
<dbReference type="Pfam" id="PF23948">
    <property type="entry name" value="ARM_5"/>
    <property type="match status" value="1"/>
</dbReference>
<name>A0A9P6MAB3_9FUNG</name>
<dbReference type="InterPro" id="IPR056251">
    <property type="entry name" value="Arm_rpt_dom"/>
</dbReference>
<evidence type="ECO:0000313" key="3">
    <source>
        <dbReference type="Proteomes" id="UP000749646"/>
    </source>
</evidence>
<keyword evidence="3" id="KW-1185">Reference proteome</keyword>
<dbReference type="EMBL" id="JAAAHW010003391">
    <property type="protein sequence ID" value="KAF9984383.1"/>
    <property type="molecule type" value="Genomic_DNA"/>
</dbReference>
<dbReference type="AlphaFoldDB" id="A0A9P6MAB3"/>
<evidence type="ECO:0000259" key="1">
    <source>
        <dbReference type="Pfam" id="PF23948"/>
    </source>
</evidence>
<gene>
    <name evidence="2" type="ORF">BGZ65_000498</name>
</gene>
<proteinExistence type="predicted"/>
<dbReference type="OrthoDB" id="2422986at2759"/>
<comment type="caution">
    <text evidence="2">The sequence shown here is derived from an EMBL/GenBank/DDBJ whole genome shotgun (WGS) entry which is preliminary data.</text>
</comment>
<organism evidence="2 3">
    <name type="scientific">Modicella reniformis</name>
    <dbReference type="NCBI Taxonomy" id="1440133"/>
    <lineage>
        <taxon>Eukaryota</taxon>
        <taxon>Fungi</taxon>
        <taxon>Fungi incertae sedis</taxon>
        <taxon>Mucoromycota</taxon>
        <taxon>Mortierellomycotina</taxon>
        <taxon>Mortierellomycetes</taxon>
        <taxon>Mortierellales</taxon>
        <taxon>Mortierellaceae</taxon>
        <taxon>Modicella</taxon>
    </lineage>
</organism>